<organism evidence="3 4">
    <name type="scientific">Streptococcus vestibularis</name>
    <dbReference type="NCBI Taxonomy" id="1343"/>
    <lineage>
        <taxon>Bacteria</taxon>
        <taxon>Bacillati</taxon>
        <taxon>Bacillota</taxon>
        <taxon>Bacilli</taxon>
        <taxon>Lactobacillales</taxon>
        <taxon>Streptococcaceae</taxon>
        <taxon>Streptococcus</taxon>
    </lineage>
</organism>
<feature type="domain" description="DUF4352" evidence="2">
    <location>
        <begin position="61"/>
        <end position="181"/>
    </location>
</feature>
<dbReference type="Gene3D" id="2.60.40.1240">
    <property type="match status" value="1"/>
</dbReference>
<evidence type="ECO:0000259" key="2">
    <source>
        <dbReference type="Pfam" id="PF11611"/>
    </source>
</evidence>
<protein>
    <submittedName>
        <fullName evidence="3">Telomeric repeat-binding factor 2</fullName>
    </submittedName>
</protein>
<dbReference type="RefSeq" id="WP_181950414.1">
    <property type="nucleotide sequence ID" value="NZ_CABHNJ010000034.1"/>
</dbReference>
<dbReference type="InterPro" id="IPR029050">
    <property type="entry name" value="Immunoprotect_excell_Ig-like"/>
</dbReference>
<name>A0A564TV82_STRVE</name>
<reference evidence="3 4" key="1">
    <citation type="submission" date="2019-07" db="EMBL/GenBank/DDBJ databases">
        <authorList>
            <person name="Hibberd C M."/>
            <person name="Gehrig L. J."/>
            <person name="Chang H.-W."/>
            <person name="Venkatesh S."/>
        </authorList>
    </citation>
    <scope>NUCLEOTIDE SEQUENCE [LARGE SCALE GENOMIC DNA]</scope>
    <source>
        <strain evidence="3">Streptococcus_salivarius_SS_Bg39</strain>
    </source>
</reference>
<proteinExistence type="predicted"/>
<evidence type="ECO:0000313" key="3">
    <source>
        <dbReference type="EMBL" id="VUX11144.1"/>
    </source>
</evidence>
<dbReference type="AlphaFoldDB" id="A0A564TV82"/>
<dbReference type="Pfam" id="PF11611">
    <property type="entry name" value="DUF4352"/>
    <property type="match status" value="1"/>
</dbReference>
<dbReference type="Proteomes" id="UP000380217">
    <property type="component" value="Unassembled WGS sequence"/>
</dbReference>
<dbReference type="EMBL" id="CABHNJ010000034">
    <property type="protein sequence ID" value="VUX11144.1"/>
    <property type="molecule type" value="Genomic_DNA"/>
</dbReference>
<evidence type="ECO:0000313" key="4">
    <source>
        <dbReference type="Proteomes" id="UP000380217"/>
    </source>
</evidence>
<gene>
    <name evidence="3" type="ORF">SSSS39_00253</name>
</gene>
<keyword evidence="1" id="KW-0732">Signal</keyword>
<dbReference type="InterPro" id="IPR029051">
    <property type="entry name" value="DUF4352"/>
</dbReference>
<evidence type="ECO:0000256" key="1">
    <source>
        <dbReference type="ARBA" id="ARBA00022729"/>
    </source>
</evidence>
<sequence>MKKVKFLEFIVLSGFLVGAVVISLMNQTTASAKTDNDYQYNNVIFGFKNKKNKKSKDIPTYKMSETFKIADVEYTIHTKEVVQNVGGEFGMNAKGSYLILNVTVKNNGTKAITVSDSDFKLVKDKTEYKTDSTAGIYANDDANLFFTSVNPENEVTGNVVFDLNPDTISDTNLKLKVDAGFGNSNKAFVKINE</sequence>
<accession>A0A564TV82</accession>